<feature type="domain" description="Manganese/iron superoxide dismutase C-terminal" evidence="3">
    <location>
        <begin position="131"/>
        <end position="190"/>
    </location>
</feature>
<dbReference type="InterPro" id="IPR036324">
    <property type="entry name" value="Mn/Fe_SOD_N_sf"/>
</dbReference>
<dbReference type="GO" id="GO:0004784">
    <property type="term" value="F:superoxide dismutase activity"/>
    <property type="evidence" value="ECO:0007669"/>
    <property type="project" value="InterPro"/>
</dbReference>
<dbReference type="InterPro" id="IPR019832">
    <property type="entry name" value="Mn/Fe_SOD_C"/>
</dbReference>
<proteinExistence type="predicted"/>
<organism evidence="4 5">
    <name type="scientific">Didymella exigua CBS 183.55</name>
    <dbReference type="NCBI Taxonomy" id="1150837"/>
    <lineage>
        <taxon>Eukaryota</taxon>
        <taxon>Fungi</taxon>
        <taxon>Dikarya</taxon>
        <taxon>Ascomycota</taxon>
        <taxon>Pezizomycotina</taxon>
        <taxon>Dothideomycetes</taxon>
        <taxon>Pleosporomycetidae</taxon>
        <taxon>Pleosporales</taxon>
        <taxon>Pleosporineae</taxon>
        <taxon>Didymellaceae</taxon>
        <taxon>Didymella</taxon>
    </lineage>
</organism>
<gene>
    <name evidence="4" type="ORF">M421DRAFT_60481</name>
</gene>
<dbReference type="OrthoDB" id="275227at2759"/>
<feature type="region of interest" description="Disordered" evidence="2">
    <location>
        <begin position="1"/>
        <end position="21"/>
    </location>
</feature>
<evidence type="ECO:0000256" key="2">
    <source>
        <dbReference type="SAM" id="MobiDB-lite"/>
    </source>
</evidence>
<dbReference type="GO" id="GO:0005737">
    <property type="term" value="C:cytoplasm"/>
    <property type="evidence" value="ECO:0007669"/>
    <property type="project" value="TreeGrafter"/>
</dbReference>
<reference evidence="4" key="1">
    <citation type="journal article" date="2020" name="Stud. Mycol.">
        <title>101 Dothideomycetes genomes: a test case for predicting lifestyles and emergence of pathogens.</title>
        <authorList>
            <person name="Haridas S."/>
            <person name="Albert R."/>
            <person name="Binder M."/>
            <person name="Bloem J."/>
            <person name="Labutti K."/>
            <person name="Salamov A."/>
            <person name="Andreopoulos B."/>
            <person name="Baker S."/>
            <person name="Barry K."/>
            <person name="Bills G."/>
            <person name="Bluhm B."/>
            <person name="Cannon C."/>
            <person name="Castanera R."/>
            <person name="Culley D."/>
            <person name="Daum C."/>
            <person name="Ezra D."/>
            <person name="Gonzalez J."/>
            <person name="Henrissat B."/>
            <person name="Kuo A."/>
            <person name="Liang C."/>
            <person name="Lipzen A."/>
            <person name="Lutzoni F."/>
            <person name="Magnuson J."/>
            <person name="Mondo S."/>
            <person name="Nolan M."/>
            <person name="Ohm R."/>
            <person name="Pangilinan J."/>
            <person name="Park H.-J."/>
            <person name="Ramirez L."/>
            <person name="Alfaro M."/>
            <person name="Sun H."/>
            <person name="Tritt A."/>
            <person name="Yoshinaga Y."/>
            <person name="Zwiers L.-H."/>
            <person name="Turgeon B."/>
            <person name="Goodwin S."/>
            <person name="Spatafora J."/>
            <person name="Crous P."/>
            <person name="Grigoriev I."/>
        </authorList>
    </citation>
    <scope>NUCLEOTIDE SEQUENCE</scope>
    <source>
        <strain evidence="4">CBS 183.55</strain>
    </source>
</reference>
<sequence>MRPPRRGSRERRADSNSQTRTRIAPSAARSLYTVPSLERHQQLVADGIPGLLSRDGFATAFSQKQQQLVDELNGVTQGTPFEGQDMKSLVIEFARDPMRAYAFNLASMAFNNHFFFRGINTNPDLVSTPPTDLLHQLQRDFASVDTLRETFIATASAMFGPGFVWLVQLKDTTQSGGLRILPTYLAGTPLSGAHYRRQSHDLSTHSAESHTELNNVGAFGSAAKQPNVQPPKKPLGGVDIVPLLCVSTWEHAWLRDYGVNGKDAYLRAWWSKIDWAQARQNGTFADPERTKFQY</sequence>
<accession>A0A6A5RM92</accession>
<evidence type="ECO:0000313" key="5">
    <source>
        <dbReference type="Proteomes" id="UP000800082"/>
    </source>
</evidence>
<dbReference type="SUPFAM" id="SSF54719">
    <property type="entry name" value="Fe,Mn superoxide dismutase (SOD), C-terminal domain"/>
    <property type="match status" value="1"/>
</dbReference>
<dbReference type="GeneID" id="54353460"/>
<dbReference type="SUPFAM" id="SSF46609">
    <property type="entry name" value="Fe,Mn superoxide dismutase (SOD), N-terminal domain"/>
    <property type="match status" value="1"/>
</dbReference>
<dbReference type="Pfam" id="PF02777">
    <property type="entry name" value="Sod_Fe_C"/>
    <property type="match status" value="2"/>
</dbReference>
<dbReference type="PANTHER" id="PTHR43595">
    <property type="entry name" value="37S RIBOSOMAL PROTEIN S26, MITOCHONDRIAL"/>
    <property type="match status" value="1"/>
</dbReference>
<dbReference type="PANTHER" id="PTHR43595:SF2">
    <property type="entry name" value="SMALL RIBOSOMAL SUBUNIT PROTEIN MS42"/>
    <property type="match status" value="1"/>
</dbReference>
<dbReference type="GO" id="GO:0046872">
    <property type="term" value="F:metal ion binding"/>
    <property type="evidence" value="ECO:0007669"/>
    <property type="project" value="InterPro"/>
</dbReference>
<evidence type="ECO:0000259" key="3">
    <source>
        <dbReference type="Pfam" id="PF02777"/>
    </source>
</evidence>
<evidence type="ECO:0000313" key="4">
    <source>
        <dbReference type="EMBL" id="KAF1929521.1"/>
    </source>
</evidence>
<protein>
    <submittedName>
        <fullName evidence="4">Manganese and iron superoxide dismutase</fullName>
    </submittedName>
</protein>
<comment type="function">
    <text evidence="1">Component of the mitochondrial ribosome (mitoribosome), a dedicated translation machinery responsible for the synthesis of mitochondrial genome-encoded proteins, including at least some of the essential transmembrane subunits of the mitochondrial respiratory chain. The mitoribosomes are attached to the mitochondrial inner membrane and translation products are cotranslationally integrated into the membrane.</text>
</comment>
<keyword evidence="5" id="KW-1185">Reference proteome</keyword>
<dbReference type="EMBL" id="ML978965">
    <property type="protein sequence ID" value="KAF1929521.1"/>
    <property type="molecule type" value="Genomic_DNA"/>
</dbReference>
<feature type="domain" description="Manganese/iron superoxide dismutase C-terminal" evidence="3">
    <location>
        <begin position="237"/>
        <end position="280"/>
    </location>
</feature>
<dbReference type="RefSeq" id="XP_033449769.1">
    <property type="nucleotide sequence ID" value="XM_033595793.1"/>
</dbReference>
<dbReference type="InterPro" id="IPR036314">
    <property type="entry name" value="SOD_C_sf"/>
</dbReference>
<dbReference type="Gene3D" id="3.55.40.20">
    <property type="entry name" value="Iron/manganese superoxide dismutase, C-terminal domain"/>
    <property type="match status" value="1"/>
</dbReference>
<dbReference type="AlphaFoldDB" id="A0A6A5RM92"/>
<evidence type="ECO:0000256" key="1">
    <source>
        <dbReference type="ARBA" id="ARBA00037226"/>
    </source>
</evidence>
<dbReference type="Proteomes" id="UP000800082">
    <property type="component" value="Unassembled WGS sequence"/>
</dbReference>
<name>A0A6A5RM92_9PLEO</name>